<dbReference type="EMBL" id="CANHGI010000003">
    <property type="protein sequence ID" value="CAI5444855.1"/>
    <property type="molecule type" value="Genomic_DNA"/>
</dbReference>
<reference evidence="1" key="1">
    <citation type="submission" date="2022-11" db="EMBL/GenBank/DDBJ databases">
        <authorList>
            <person name="Kikuchi T."/>
        </authorList>
    </citation>
    <scope>NUCLEOTIDE SEQUENCE</scope>
    <source>
        <strain evidence="1">PS1010</strain>
    </source>
</reference>
<dbReference type="Proteomes" id="UP001152747">
    <property type="component" value="Unassembled WGS sequence"/>
</dbReference>
<evidence type="ECO:0000313" key="2">
    <source>
        <dbReference type="Proteomes" id="UP001152747"/>
    </source>
</evidence>
<organism evidence="1 2">
    <name type="scientific">Caenorhabditis angaria</name>
    <dbReference type="NCBI Taxonomy" id="860376"/>
    <lineage>
        <taxon>Eukaryota</taxon>
        <taxon>Metazoa</taxon>
        <taxon>Ecdysozoa</taxon>
        <taxon>Nematoda</taxon>
        <taxon>Chromadorea</taxon>
        <taxon>Rhabditida</taxon>
        <taxon>Rhabditina</taxon>
        <taxon>Rhabditomorpha</taxon>
        <taxon>Rhabditoidea</taxon>
        <taxon>Rhabditidae</taxon>
        <taxon>Peloderinae</taxon>
        <taxon>Caenorhabditis</taxon>
    </lineage>
</organism>
<gene>
    <name evidence="1" type="ORF">CAMP_LOCUS7492</name>
</gene>
<name>A0A9P1IHT1_9PELO</name>
<proteinExistence type="predicted"/>
<comment type="caution">
    <text evidence="1">The sequence shown here is derived from an EMBL/GenBank/DDBJ whole genome shotgun (WGS) entry which is preliminary data.</text>
</comment>
<sequence>MLYKALICKPPFLANKKKTGSSDKIARSLLETTVTECRDPIKSTIVISDASEQEDGKDTQRDQELLMERASQVSLF</sequence>
<protein>
    <submittedName>
        <fullName evidence="1">Uncharacterized protein</fullName>
    </submittedName>
</protein>
<evidence type="ECO:0000313" key="1">
    <source>
        <dbReference type="EMBL" id="CAI5444855.1"/>
    </source>
</evidence>
<accession>A0A9P1IHT1</accession>
<keyword evidence="2" id="KW-1185">Reference proteome</keyword>
<dbReference type="AlphaFoldDB" id="A0A9P1IHT1"/>